<proteinExistence type="predicted"/>
<sequence length="42" mass="4684">QHPHTQHRRQHHMFGHGGSPRQCELGVECDSQLATAKPPCAI</sequence>
<name>A0A392TZV4_9FABA</name>
<comment type="caution">
    <text evidence="1">The sequence shown here is derived from an EMBL/GenBank/DDBJ whole genome shotgun (WGS) entry which is preliminary data.</text>
</comment>
<accession>A0A392TZV4</accession>
<organism evidence="1 2">
    <name type="scientific">Trifolium medium</name>
    <dbReference type="NCBI Taxonomy" id="97028"/>
    <lineage>
        <taxon>Eukaryota</taxon>
        <taxon>Viridiplantae</taxon>
        <taxon>Streptophyta</taxon>
        <taxon>Embryophyta</taxon>
        <taxon>Tracheophyta</taxon>
        <taxon>Spermatophyta</taxon>
        <taxon>Magnoliopsida</taxon>
        <taxon>eudicotyledons</taxon>
        <taxon>Gunneridae</taxon>
        <taxon>Pentapetalae</taxon>
        <taxon>rosids</taxon>
        <taxon>fabids</taxon>
        <taxon>Fabales</taxon>
        <taxon>Fabaceae</taxon>
        <taxon>Papilionoideae</taxon>
        <taxon>50 kb inversion clade</taxon>
        <taxon>NPAAA clade</taxon>
        <taxon>Hologalegina</taxon>
        <taxon>IRL clade</taxon>
        <taxon>Trifolieae</taxon>
        <taxon>Trifolium</taxon>
    </lineage>
</organism>
<dbReference type="EMBL" id="LXQA010698327">
    <property type="protein sequence ID" value="MCI66589.1"/>
    <property type="molecule type" value="Genomic_DNA"/>
</dbReference>
<dbReference type="Proteomes" id="UP000265520">
    <property type="component" value="Unassembled WGS sequence"/>
</dbReference>
<protein>
    <submittedName>
        <fullName evidence="1">Uncharacterized protein</fullName>
    </submittedName>
</protein>
<reference evidence="1 2" key="1">
    <citation type="journal article" date="2018" name="Front. Plant Sci.">
        <title>Red Clover (Trifolium pratense) and Zigzag Clover (T. medium) - A Picture of Genomic Similarities and Differences.</title>
        <authorList>
            <person name="Dluhosova J."/>
            <person name="Istvanek J."/>
            <person name="Nedelnik J."/>
            <person name="Repkova J."/>
        </authorList>
    </citation>
    <scope>NUCLEOTIDE SEQUENCE [LARGE SCALE GENOMIC DNA]</scope>
    <source>
        <strain evidence="2">cv. 10/8</strain>
        <tissue evidence="1">Leaf</tissue>
    </source>
</reference>
<evidence type="ECO:0000313" key="1">
    <source>
        <dbReference type="EMBL" id="MCI66589.1"/>
    </source>
</evidence>
<dbReference type="AlphaFoldDB" id="A0A392TZV4"/>
<keyword evidence="2" id="KW-1185">Reference proteome</keyword>
<evidence type="ECO:0000313" key="2">
    <source>
        <dbReference type="Proteomes" id="UP000265520"/>
    </source>
</evidence>
<feature type="non-terminal residue" evidence="1">
    <location>
        <position position="1"/>
    </location>
</feature>